<dbReference type="SUPFAM" id="SSF53474">
    <property type="entry name" value="alpha/beta-Hydrolases"/>
    <property type="match status" value="1"/>
</dbReference>
<dbReference type="InterPro" id="IPR000073">
    <property type="entry name" value="AB_hydrolase_1"/>
</dbReference>
<sequence length="349" mass="36907">MIMGLITAMTTSAMALESMPAGRGLHLDLDALETSVAPAADQSTVHGPTPHRLVMPDGTALPLRRWGPAPEAGGSPSAVILGLHGFNDHAGGFIAVARAMSAADIAVYAYDQRGFGGSDQRGAWPGAGQLISDARWALNRLRQRYPQTPIHLIGLSMGGAVASLLMDRSPSPDVKSAVLVAPAFWGRGVMPWYQRFALWAGEQVAPDLTLSSQNLDIEPTDEPTVMEALRNDPRWIRAPSVDAMAGIADLMDQALQALPRFDGPPTLIQYGGMDEVIPPEAACAMFSALPAGTPWRAAFYPDGYHMLTRYSGSPAVLGDIRAFLTNSGSVLPSGRGIGQQAARQAVCDG</sequence>
<dbReference type="InterPro" id="IPR029058">
    <property type="entry name" value="AB_hydrolase_fold"/>
</dbReference>
<reference evidence="2 3" key="1">
    <citation type="submission" date="2024-02" db="EMBL/GenBank/DDBJ databases">
        <title>New especies of Spiribacter isolated from saline water.</title>
        <authorList>
            <person name="Leon M.J."/>
            <person name="De La Haba R."/>
            <person name="Sanchez-Porro C."/>
            <person name="Ventosa A."/>
        </authorList>
    </citation>
    <scope>NUCLEOTIDE SEQUENCE [LARGE SCALE GENOMIC DNA]</scope>
    <source>
        <strain evidence="3">ag22IC4-227</strain>
    </source>
</reference>
<proteinExistence type="predicted"/>
<evidence type="ECO:0000313" key="3">
    <source>
        <dbReference type="Proteomes" id="UP001556653"/>
    </source>
</evidence>
<organism evidence="2 3">
    <name type="scientific">Spiribacter onubensis</name>
    <dbReference type="NCBI Taxonomy" id="3122420"/>
    <lineage>
        <taxon>Bacteria</taxon>
        <taxon>Pseudomonadati</taxon>
        <taxon>Pseudomonadota</taxon>
        <taxon>Gammaproteobacteria</taxon>
        <taxon>Chromatiales</taxon>
        <taxon>Ectothiorhodospiraceae</taxon>
        <taxon>Spiribacter</taxon>
    </lineage>
</organism>
<dbReference type="PANTHER" id="PTHR11614">
    <property type="entry name" value="PHOSPHOLIPASE-RELATED"/>
    <property type="match status" value="1"/>
</dbReference>
<dbReference type="EMBL" id="JBAKFJ010000001">
    <property type="protein sequence ID" value="MEX0385971.1"/>
    <property type="molecule type" value="Genomic_DNA"/>
</dbReference>
<protein>
    <submittedName>
        <fullName evidence="2">Lysophospholipase</fullName>
    </submittedName>
</protein>
<dbReference type="Gene3D" id="3.40.50.1820">
    <property type="entry name" value="alpha/beta hydrolase"/>
    <property type="match status" value="1"/>
</dbReference>
<dbReference type="PRINTS" id="PR00111">
    <property type="entry name" value="ABHYDROLASE"/>
</dbReference>
<evidence type="ECO:0000313" key="2">
    <source>
        <dbReference type="EMBL" id="MEX0385971.1"/>
    </source>
</evidence>
<name>A0ABV3S765_9GAMM</name>
<dbReference type="Pfam" id="PF12146">
    <property type="entry name" value="Hydrolase_4"/>
    <property type="match status" value="1"/>
</dbReference>
<dbReference type="InterPro" id="IPR022742">
    <property type="entry name" value="Hydrolase_4"/>
</dbReference>
<dbReference type="Proteomes" id="UP001556653">
    <property type="component" value="Unassembled WGS sequence"/>
</dbReference>
<evidence type="ECO:0000259" key="1">
    <source>
        <dbReference type="Pfam" id="PF12146"/>
    </source>
</evidence>
<dbReference type="RefSeq" id="WP_367966453.1">
    <property type="nucleotide sequence ID" value="NZ_JBAKFI010000004.1"/>
</dbReference>
<keyword evidence="3" id="KW-1185">Reference proteome</keyword>
<accession>A0ABV3S765</accession>
<gene>
    <name evidence="2" type="ORF">V6X64_03045</name>
</gene>
<comment type="caution">
    <text evidence="2">The sequence shown here is derived from an EMBL/GenBank/DDBJ whole genome shotgun (WGS) entry which is preliminary data.</text>
</comment>
<feature type="domain" description="Serine aminopeptidase S33" evidence="1">
    <location>
        <begin position="75"/>
        <end position="308"/>
    </location>
</feature>
<dbReference type="InterPro" id="IPR051044">
    <property type="entry name" value="MAG_DAG_Lipase"/>
</dbReference>